<dbReference type="Gene3D" id="3.40.50.150">
    <property type="entry name" value="Vaccinia Virus protein VP39"/>
    <property type="match status" value="1"/>
</dbReference>
<dbReference type="InterPro" id="IPR029063">
    <property type="entry name" value="SAM-dependent_MTases_sf"/>
</dbReference>
<dbReference type="InterPro" id="IPR036388">
    <property type="entry name" value="WH-like_DNA-bd_sf"/>
</dbReference>
<dbReference type="EMBL" id="KN880483">
    <property type="protein sequence ID" value="KIY69460.1"/>
    <property type="molecule type" value="Genomic_DNA"/>
</dbReference>
<protein>
    <submittedName>
        <fullName evidence="6">S-adenosyl-L-methionine-dependent methyltransferase</fullName>
    </submittedName>
</protein>
<dbReference type="SUPFAM" id="SSF53335">
    <property type="entry name" value="S-adenosyl-L-methionine-dependent methyltransferases"/>
    <property type="match status" value="1"/>
</dbReference>
<evidence type="ECO:0000313" key="7">
    <source>
        <dbReference type="Proteomes" id="UP000054007"/>
    </source>
</evidence>
<evidence type="ECO:0000313" key="6">
    <source>
        <dbReference type="EMBL" id="KIY69460.1"/>
    </source>
</evidence>
<accession>A0A0D7BH03</accession>
<evidence type="ECO:0000256" key="3">
    <source>
        <dbReference type="ARBA" id="ARBA00022691"/>
    </source>
</evidence>
<proteinExistence type="predicted"/>
<evidence type="ECO:0000256" key="2">
    <source>
        <dbReference type="ARBA" id="ARBA00022679"/>
    </source>
</evidence>
<dbReference type="STRING" id="1314674.A0A0D7BH03"/>
<dbReference type="PANTHER" id="PTHR43712:SF2">
    <property type="entry name" value="O-METHYLTRANSFERASE CICE"/>
    <property type="match status" value="1"/>
</dbReference>
<dbReference type="PANTHER" id="PTHR43712">
    <property type="entry name" value="PUTATIVE (AFU_ORTHOLOGUE AFUA_4G14580)-RELATED"/>
    <property type="match status" value="1"/>
</dbReference>
<dbReference type="InterPro" id="IPR012967">
    <property type="entry name" value="COMT_dimerisation"/>
</dbReference>
<dbReference type="GO" id="GO:0032259">
    <property type="term" value="P:methylation"/>
    <property type="evidence" value="ECO:0007669"/>
    <property type="project" value="UniProtKB-KW"/>
</dbReference>
<dbReference type="InterPro" id="IPR016461">
    <property type="entry name" value="COMT-like"/>
</dbReference>
<dbReference type="OrthoDB" id="1606438at2759"/>
<dbReference type="InterPro" id="IPR001077">
    <property type="entry name" value="COMT_C"/>
</dbReference>
<organism evidence="6 7">
    <name type="scientific">Cylindrobasidium torrendii FP15055 ss-10</name>
    <dbReference type="NCBI Taxonomy" id="1314674"/>
    <lineage>
        <taxon>Eukaryota</taxon>
        <taxon>Fungi</taxon>
        <taxon>Dikarya</taxon>
        <taxon>Basidiomycota</taxon>
        <taxon>Agaricomycotina</taxon>
        <taxon>Agaricomycetes</taxon>
        <taxon>Agaricomycetidae</taxon>
        <taxon>Agaricales</taxon>
        <taxon>Marasmiineae</taxon>
        <taxon>Physalacriaceae</taxon>
        <taxon>Cylindrobasidium</taxon>
    </lineage>
</organism>
<keyword evidence="1 6" id="KW-0489">Methyltransferase</keyword>
<reference evidence="6 7" key="1">
    <citation type="journal article" date="2015" name="Fungal Genet. Biol.">
        <title>Evolution of novel wood decay mechanisms in Agaricales revealed by the genome sequences of Fistulina hepatica and Cylindrobasidium torrendii.</title>
        <authorList>
            <person name="Floudas D."/>
            <person name="Held B.W."/>
            <person name="Riley R."/>
            <person name="Nagy L.G."/>
            <person name="Koehler G."/>
            <person name="Ransdell A.S."/>
            <person name="Younus H."/>
            <person name="Chow J."/>
            <person name="Chiniquy J."/>
            <person name="Lipzen A."/>
            <person name="Tritt A."/>
            <person name="Sun H."/>
            <person name="Haridas S."/>
            <person name="LaButti K."/>
            <person name="Ohm R.A."/>
            <person name="Kues U."/>
            <person name="Blanchette R.A."/>
            <person name="Grigoriev I.V."/>
            <person name="Minto R.E."/>
            <person name="Hibbett D.S."/>
        </authorList>
    </citation>
    <scope>NUCLEOTIDE SEQUENCE [LARGE SCALE GENOMIC DNA]</scope>
    <source>
        <strain evidence="6 7">FP15055 ss-10</strain>
    </source>
</reference>
<keyword evidence="7" id="KW-1185">Reference proteome</keyword>
<dbReference type="GO" id="GO:0046983">
    <property type="term" value="F:protein dimerization activity"/>
    <property type="evidence" value="ECO:0007669"/>
    <property type="project" value="InterPro"/>
</dbReference>
<evidence type="ECO:0000259" key="5">
    <source>
        <dbReference type="Pfam" id="PF08100"/>
    </source>
</evidence>
<gene>
    <name evidence="6" type="ORF">CYLTODRAFT_436109</name>
</gene>
<dbReference type="Proteomes" id="UP000054007">
    <property type="component" value="Unassembled WGS sequence"/>
</dbReference>
<sequence>MSNEHVHQLVALITEAAKTIEQEYAKGPDPIIPTLDDTKVHTTDSIPPSATFRKALALLEGASAQLLATVAPPAHTIVNRVMSFNDSGCLDVLVQNKIPDILKGKPDGVSVSDIAGATGLNEGKLERILRRLASTHILQEVKHGVFANNRLSQQLVSENDLSAFTKSCTVDIQTGARALNAYMNDHEMSFVELPQNTPWNKGSGYHKPWFAWFQETPEGAQSAINFNRSMSAFIPTVGREAIVDGYPWRSLPEGASVCDMGGNLGQFLVLINRKYPHLNLKLQDLPAVIEEAKNEYWPKEAPQALESQKIEFKAMDFTSEAPIPGCDIYYVSMVVHDWPDEVNIEILKLIKSAMKPDSRILISEIILPPLAETPDYEHAPQPLLPNGGVGAVRAYNLDISMMILVGAKERNLHQIQVLGDSAGLKFLKRWDMGETDLLEFTL</sequence>
<dbReference type="Pfam" id="PF00891">
    <property type="entry name" value="Methyltransf_2"/>
    <property type="match status" value="1"/>
</dbReference>
<dbReference type="SUPFAM" id="SSF46785">
    <property type="entry name" value="Winged helix' DNA-binding domain"/>
    <property type="match status" value="1"/>
</dbReference>
<dbReference type="Pfam" id="PF08100">
    <property type="entry name" value="Dimerisation"/>
    <property type="match status" value="1"/>
</dbReference>
<dbReference type="InterPro" id="IPR036390">
    <property type="entry name" value="WH_DNA-bd_sf"/>
</dbReference>
<dbReference type="GO" id="GO:0008171">
    <property type="term" value="F:O-methyltransferase activity"/>
    <property type="evidence" value="ECO:0007669"/>
    <property type="project" value="InterPro"/>
</dbReference>
<feature type="domain" description="O-methyltransferase dimerisation" evidence="5">
    <location>
        <begin position="83"/>
        <end position="157"/>
    </location>
</feature>
<evidence type="ECO:0000256" key="1">
    <source>
        <dbReference type="ARBA" id="ARBA00022603"/>
    </source>
</evidence>
<dbReference type="AlphaFoldDB" id="A0A0D7BH03"/>
<keyword evidence="2 6" id="KW-0808">Transferase</keyword>
<dbReference type="Gene3D" id="1.10.10.10">
    <property type="entry name" value="Winged helix-like DNA-binding domain superfamily/Winged helix DNA-binding domain"/>
    <property type="match status" value="1"/>
</dbReference>
<feature type="domain" description="O-methyltransferase C-terminal" evidence="4">
    <location>
        <begin position="197"/>
        <end position="423"/>
    </location>
</feature>
<evidence type="ECO:0000259" key="4">
    <source>
        <dbReference type="Pfam" id="PF00891"/>
    </source>
</evidence>
<keyword evidence="3" id="KW-0949">S-adenosyl-L-methionine</keyword>
<name>A0A0D7BH03_9AGAR</name>
<dbReference type="PROSITE" id="PS51683">
    <property type="entry name" value="SAM_OMT_II"/>
    <property type="match status" value="1"/>
</dbReference>